<dbReference type="Proteomes" id="UP000010816">
    <property type="component" value="Chromosome"/>
</dbReference>
<evidence type="ECO:0000259" key="1">
    <source>
        <dbReference type="Pfam" id="PF07883"/>
    </source>
</evidence>
<dbReference type="Pfam" id="PF07883">
    <property type="entry name" value="Cupin_2"/>
    <property type="match status" value="1"/>
</dbReference>
<dbReference type="Gene3D" id="2.60.120.10">
    <property type="entry name" value="Jelly Rolls"/>
    <property type="match status" value="1"/>
</dbReference>
<dbReference type="GO" id="GO:0016853">
    <property type="term" value="F:isomerase activity"/>
    <property type="evidence" value="ECO:0007669"/>
    <property type="project" value="UniProtKB-KW"/>
</dbReference>
<feature type="domain" description="Cupin type-2" evidence="1">
    <location>
        <begin position="43"/>
        <end position="110"/>
    </location>
</feature>
<dbReference type="PANTHER" id="PTHR36114">
    <property type="entry name" value="16.7 KDA PROTEIN IN WHIE LOCUS"/>
    <property type="match status" value="1"/>
</dbReference>
<dbReference type="PANTHER" id="PTHR36114:SF8">
    <property type="entry name" value="CUPIN TYPE-1 DOMAIN-CONTAINING PROTEIN"/>
    <property type="match status" value="1"/>
</dbReference>
<dbReference type="RefSeq" id="WP_015280544.1">
    <property type="nucleotide sequence ID" value="NC_019940.1"/>
</dbReference>
<organism evidence="2 3">
    <name type="scientific">Thioflavicoccus mobilis 8321</name>
    <dbReference type="NCBI Taxonomy" id="765912"/>
    <lineage>
        <taxon>Bacteria</taxon>
        <taxon>Pseudomonadati</taxon>
        <taxon>Pseudomonadota</taxon>
        <taxon>Gammaproteobacteria</taxon>
        <taxon>Chromatiales</taxon>
        <taxon>Chromatiaceae</taxon>
        <taxon>Thioflavicoccus</taxon>
    </lineage>
</organism>
<keyword evidence="2" id="KW-0413">Isomerase</keyword>
<gene>
    <name evidence="2" type="ORF">Thimo_1625</name>
</gene>
<sequence length="127" mass="14262">MTTIPPRVHHPDESMEFFTDEGCAILETWNRPEDEAVSIARARVPARQTTRLHRLHGIEERYLIVSGCGQVEVGGHVPTLVQSGDLVYIPAGCTQRITSLGEEDLVFFAICTPRFVPEAYEDVEEPR</sequence>
<dbReference type="PATRIC" id="fig|765912.4.peg.1597"/>
<proteinExistence type="predicted"/>
<dbReference type="KEGG" id="tmb:Thimo_1625"/>
<dbReference type="InterPro" id="IPR011051">
    <property type="entry name" value="RmlC_Cupin_sf"/>
</dbReference>
<dbReference type="STRING" id="765912.Thimo_1625"/>
<dbReference type="SUPFAM" id="SSF51182">
    <property type="entry name" value="RmlC-like cupins"/>
    <property type="match status" value="1"/>
</dbReference>
<dbReference type="OrthoDB" id="7870362at2"/>
<name>L0GUE9_9GAMM</name>
<evidence type="ECO:0000313" key="2">
    <source>
        <dbReference type="EMBL" id="AGA90403.1"/>
    </source>
</evidence>
<dbReference type="CDD" id="cd02214">
    <property type="entry name" value="cupin_MJ1618"/>
    <property type="match status" value="1"/>
</dbReference>
<dbReference type="eggNOG" id="COG0662">
    <property type="taxonomic scope" value="Bacteria"/>
</dbReference>
<dbReference type="HOGENOM" id="CLU_129810_1_1_6"/>
<dbReference type="InterPro" id="IPR052044">
    <property type="entry name" value="PKS_Associated_Protein"/>
</dbReference>
<dbReference type="InterPro" id="IPR014710">
    <property type="entry name" value="RmlC-like_jellyroll"/>
</dbReference>
<dbReference type="AlphaFoldDB" id="L0GUE9"/>
<evidence type="ECO:0000313" key="3">
    <source>
        <dbReference type="Proteomes" id="UP000010816"/>
    </source>
</evidence>
<dbReference type="InterPro" id="IPR013096">
    <property type="entry name" value="Cupin_2"/>
</dbReference>
<reference evidence="2 3" key="1">
    <citation type="submission" date="2011-09" db="EMBL/GenBank/DDBJ databases">
        <title>Complete sequence of chromosome of Thioflavicoccus mobilis 8321.</title>
        <authorList>
            <consortium name="US DOE Joint Genome Institute"/>
            <person name="Lucas S."/>
            <person name="Han J."/>
            <person name="Lapidus A."/>
            <person name="Cheng J.-F."/>
            <person name="Goodwin L."/>
            <person name="Pitluck S."/>
            <person name="Peters L."/>
            <person name="Ovchinnikova G."/>
            <person name="Lu M."/>
            <person name="Detter J.C."/>
            <person name="Han C."/>
            <person name="Tapia R."/>
            <person name="Land M."/>
            <person name="Hauser L."/>
            <person name="Kyrpides N."/>
            <person name="Ivanova N."/>
            <person name="Pagani I."/>
            <person name="Vogl K."/>
            <person name="Liu Z."/>
            <person name="Imhoff J."/>
            <person name="Thiel V."/>
            <person name="Frigaard N.-U."/>
            <person name="Bryant D."/>
            <person name="Woyke T."/>
        </authorList>
    </citation>
    <scope>NUCLEOTIDE SEQUENCE [LARGE SCALE GENOMIC DNA]</scope>
    <source>
        <strain evidence="2 3">8321</strain>
    </source>
</reference>
<dbReference type="EMBL" id="CP003051">
    <property type="protein sequence ID" value="AGA90403.1"/>
    <property type="molecule type" value="Genomic_DNA"/>
</dbReference>
<accession>L0GUE9</accession>
<protein>
    <submittedName>
        <fullName evidence="2">Mannose-6-phosphate isomerase</fullName>
    </submittedName>
</protein>
<keyword evidence="3" id="KW-1185">Reference proteome</keyword>